<sequence>MRDTLLWCRQWGARLRKRGGSPAISRRSEQEIRTFFIPAGTTWYGSNAAEQGASCPLRLQRRNLLPW</sequence>
<proteinExistence type="predicted"/>
<protein>
    <submittedName>
        <fullName evidence="1">Uncharacterized protein</fullName>
    </submittedName>
</protein>
<comment type="caution">
    <text evidence="1">The sequence shown here is derived from an EMBL/GenBank/DDBJ whole genome shotgun (WGS) entry which is preliminary data.</text>
</comment>
<accession>A0A0W8F5M5</accession>
<reference evidence="1" key="1">
    <citation type="journal article" date="2015" name="Proc. Natl. Acad. Sci. U.S.A.">
        <title>Networks of energetic and metabolic interactions define dynamics in microbial communities.</title>
        <authorList>
            <person name="Embree M."/>
            <person name="Liu J.K."/>
            <person name="Al-Bassam M.M."/>
            <person name="Zengler K."/>
        </authorList>
    </citation>
    <scope>NUCLEOTIDE SEQUENCE</scope>
</reference>
<gene>
    <name evidence="1" type="ORF">ASZ90_014496</name>
</gene>
<evidence type="ECO:0000313" key="1">
    <source>
        <dbReference type="EMBL" id="KUG15842.1"/>
    </source>
</evidence>
<organism evidence="1">
    <name type="scientific">hydrocarbon metagenome</name>
    <dbReference type="NCBI Taxonomy" id="938273"/>
    <lineage>
        <taxon>unclassified sequences</taxon>
        <taxon>metagenomes</taxon>
        <taxon>ecological metagenomes</taxon>
    </lineage>
</organism>
<dbReference type="AlphaFoldDB" id="A0A0W8F5M5"/>
<name>A0A0W8F5M5_9ZZZZ</name>
<dbReference type="EMBL" id="LNQE01001524">
    <property type="protein sequence ID" value="KUG15842.1"/>
    <property type="molecule type" value="Genomic_DNA"/>
</dbReference>